<dbReference type="InterPro" id="IPR036572">
    <property type="entry name" value="Doublecortin_dom_sf"/>
</dbReference>
<dbReference type="SUPFAM" id="SSF89837">
    <property type="entry name" value="Doublecortin (DC)"/>
    <property type="match status" value="1"/>
</dbReference>
<evidence type="ECO:0000259" key="1">
    <source>
        <dbReference type="PROSITE" id="PS50309"/>
    </source>
</evidence>
<dbReference type="Gene3D" id="3.10.20.230">
    <property type="entry name" value="Doublecortin domain"/>
    <property type="match status" value="1"/>
</dbReference>
<keyword evidence="3" id="KW-1185">Reference proteome</keyword>
<name>A0AAN8IF53_TRICO</name>
<organism evidence="2 3">
    <name type="scientific">Trichostrongylus colubriformis</name>
    <name type="common">Black scour worm</name>
    <dbReference type="NCBI Taxonomy" id="6319"/>
    <lineage>
        <taxon>Eukaryota</taxon>
        <taxon>Metazoa</taxon>
        <taxon>Ecdysozoa</taxon>
        <taxon>Nematoda</taxon>
        <taxon>Chromadorea</taxon>
        <taxon>Rhabditida</taxon>
        <taxon>Rhabditina</taxon>
        <taxon>Rhabditomorpha</taxon>
        <taxon>Strongyloidea</taxon>
        <taxon>Trichostrongylidae</taxon>
        <taxon>Trichostrongylus</taxon>
    </lineage>
</organism>
<dbReference type="PROSITE" id="PS50309">
    <property type="entry name" value="DC"/>
    <property type="match status" value="1"/>
</dbReference>
<evidence type="ECO:0000313" key="2">
    <source>
        <dbReference type="EMBL" id="KAK5966902.1"/>
    </source>
</evidence>
<dbReference type="Proteomes" id="UP001331761">
    <property type="component" value="Unassembled WGS sequence"/>
</dbReference>
<evidence type="ECO:0000313" key="3">
    <source>
        <dbReference type="Proteomes" id="UP001331761"/>
    </source>
</evidence>
<comment type="caution">
    <text evidence="2">The sequence shown here is derived from an EMBL/GenBank/DDBJ whole genome shotgun (WGS) entry which is preliminary data.</text>
</comment>
<gene>
    <name evidence="2" type="ORF">GCK32_017988</name>
</gene>
<feature type="domain" description="Doublecortin" evidence="1">
    <location>
        <begin position="7"/>
        <end position="56"/>
    </location>
</feature>
<dbReference type="InterPro" id="IPR003533">
    <property type="entry name" value="Doublecortin_dom"/>
</dbReference>
<proteinExistence type="predicted"/>
<dbReference type="GO" id="GO:0035556">
    <property type="term" value="P:intracellular signal transduction"/>
    <property type="evidence" value="ECO:0007669"/>
    <property type="project" value="InterPro"/>
</dbReference>
<accession>A0AAN8IF53</accession>
<dbReference type="AlphaFoldDB" id="A0AAN8IF53"/>
<dbReference type="Pfam" id="PF03607">
    <property type="entry name" value="DCX"/>
    <property type="match status" value="1"/>
</dbReference>
<feature type="non-terminal residue" evidence="2">
    <location>
        <position position="1"/>
    </location>
</feature>
<sequence length="133" mass="15474">GYPTVSLLYFSEKIDLPYGAKRLFTTNGKLIRHLNDIEDKQDYVASSNHFIPLKYGNTTTSIFHPFRSTSPIKSDINNDLQYEYTSITTVTKSNPQRSQDDQKTLSKWIDECVDHFREEFEDSDKATKWHTSD</sequence>
<dbReference type="EMBL" id="WIXE01022992">
    <property type="protein sequence ID" value="KAK5966902.1"/>
    <property type="molecule type" value="Genomic_DNA"/>
</dbReference>
<protein>
    <recommendedName>
        <fullName evidence="1">Doublecortin domain-containing protein</fullName>
    </recommendedName>
</protein>
<reference evidence="2 3" key="1">
    <citation type="submission" date="2019-10" db="EMBL/GenBank/DDBJ databases">
        <title>Assembly and Annotation for the nematode Trichostrongylus colubriformis.</title>
        <authorList>
            <person name="Martin J."/>
        </authorList>
    </citation>
    <scope>NUCLEOTIDE SEQUENCE [LARGE SCALE GENOMIC DNA]</scope>
    <source>
        <strain evidence="2">G859</strain>
        <tissue evidence="2">Whole worm</tissue>
    </source>
</reference>